<feature type="domain" description="Mur ligase C-terminal" evidence="10">
    <location>
        <begin position="331"/>
        <end position="458"/>
    </location>
</feature>
<feature type="domain" description="Mur ligase N-terminal catalytic" evidence="9">
    <location>
        <begin position="24"/>
        <end position="67"/>
    </location>
</feature>
<evidence type="ECO:0000259" key="10">
    <source>
        <dbReference type="Pfam" id="PF02875"/>
    </source>
</evidence>
<evidence type="ECO:0000259" key="9">
    <source>
        <dbReference type="Pfam" id="PF01225"/>
    </source>
</evidence>
<dbReference type="SUPFAM" id="SSF53244">
    <property type="entry name" value="MurD-like peptide ligases, peptide-binding domain"/>
    <property type="match status" value="1"/>
</dbReference>
<evidence type="ECO:0000259" key="11">
    <source>
        <dbReference type="Pfam" id="PF08245"/>
    </source>
</evidence>
<feature type="binding site" evidence="7">
    <location>
        <position position="179"/>
    </location>
    <ligand>
        <name>UDP-N-acetyl-alpha-D-muramoyl-L-alanyl-D-glutamate</name>
        <dbReference type="ChEBI" id="CHEBI:83900"/>
    </ligand>
</feature>
<dbReference type="PANTHER" id="PTHR23135">
    <property type="entry name" value="MUR LIGASE FAMILY MEMBER"/>
    <property type="match status" value="1"/>
</dbReference>
<comment type="PTM">
    <text evidence="7">Carboxylation is probably crucial for Mg(2+) binding and, consequently, for the gamma-phosphate positioning of ATP.</text>
</comment>
<evidence type="ECO:0000256" key="1">
    <source>
        <dbReference type="ARBA" id="ARBA00005898"/>
    </source>
</evidence>
<proteinExistence type="inferred from homology"/>
<feature type="binding site" evidence="7">
    <location>
        <position position="460"/>
    </location>
    <ligand>
        <name>meso-2,6-diaminopimelate</name>
        <dbReference type="ChEBI" id="CHEBI:57791"/>
    </ligand>
</feature>
<comment type="cofactor">
    <cofactor evidence="7">
        <name>Mg(2+)</name>
        <dbReference type="ChEBI" id="CHEBI:18420"/>
    </cofactor>
</comment>
<comment type="catalytic activity">
    <reaction evidence="7">
        <text>UDP-N-acetyl-alpha-D-muramoyl-L-alanyl-D-glutamate + meso-2,6-diaminopimelate + ATP = UDP-N-acetyl-alpha-D-muramoyl-L-alanyl-gamma-D-glutamyl-meso-2,6-diaminopimelate + ADP + phosphate + H(+)</text>
        <dbReference type="Rhea" id="RHEA:23676"/>
        <dbReference type="ChEBI" id="CHEBI:15378"/>
        <dbReference type="ChEBI" id="CHEBI:30616"/>
        <dbReference type="ChEBI" id="CHEBI:43474"/>
        <dbReference type="ChEBI" id="CHEBI:57791"/>
        <dbReference type="ChEBI" id="CHEBI:83900"/>
        <dbReference type="ChEBI" id="CHEBI:83905"/>
        <dbReference type="ChEBI" id="CHEBI:456216"/>
        <dbReference type="EC" id="6.3.2.13"/>
    </reaction>
</comment>
<feature type="binding site" evidence="7">
    <location>
        <begin position="408"/>
        <end position="411"/>
    </location>
    <ligand>
        <name>meso-2,6-diaminopimelate</name>
        <dbReference type="ChEBI" id="CHEBI:57791"/>
    </ligand>
</feature>
<comment type="function">
    <text evidence="7">Catalyzes the addition of meso-diaminopimelic acid to the nucleotide precursor UDP-N-acetylmuramoyl-L-alanyl-D-glutamate (UMAG) in the biosynthesis of bacterial cell-wall peptidoglycan.</text>
</comment>
<keyword evidence="4 7" id="KW-0573">Peptidoglycan synthesis</keyword>
<dbReference type="HAMAP" id="MF_00208">
    <property type="entry name" value="MurE"/>
    <property type="match status" value="1"/>
</dbReference>
<keyword evidence="2 7" id="KW-0132">Cell division</keyword>
<comment type="pathway">
    <text evidence="7 8">Cell wall biogenesis; peptidoglycan biosynthesis.</text>
</comment>
<dbReference type="InterPro" id="IPR035911">
    <property type="entry name" value="MurE/MurF_N"/>
</dbReference>
<dbReference type="Pfam" id="PF02875">
    <property type="entry name" value="Mur_ligase_C"/>
    <property type="match status" value="1"/>
</dbReference>
<feature type="binding site" evidence="7">
    <location>
        <position position="187"/>
    </location>
    <ligand>
        <name>UDP-N-acetyl-alpha-D-muramoyl-L-alanyl-D-glutamate</name>
        <dbReference type="ChEBI" id="CHEBI:83900"/>
    </ligand>
</feature>
<dbReference type="EC" id="6.3.2.13" evidence="7"/>
<keyword evidence="5 7" id="KW-0131">Cell cycle</keyword>
<dbReference type="Gene3D" id="3.90.190.20">
    <property type="entry name" value="Mur ligase, C-terminal domain"/>
    <property type="match status" value="1"/>
</dbReference>
<evidence type="ECO:0000256" key="3">
    <source>
        <dbReference type="ARBA" id="ARBA00022960"/>
    </source>
</evidence>
<feature type="domain" description="Mur ligase central" evidence="11">
    <location>
        <begin position="108"/>
        <end position="308"/>
    </location>
</feature>
<dbReference type="Pfam" id="PF08245">
    <property type="entry name" value="Mur_ligase_M"/>
    <property type="match status" value="1"/>
</dbReference>
<comment type="subcellular location">
    <subcellularLocation>
        <location evidence="7 8">Cytoplasm</location>
    </subcellularLocation>
</comment>
<evidence type="ECO:0000256" key="8">
    <source>
        <dbReference type="RuleBase" id="RU004135"/>
    </source>
</evidence>
<dbReference type="NCBIfam" id="NF001126">
    <property type="entry name" value="PRK00139.1-4"/>
    <property type="match status" value="1"/>
</dbReference>
<keyword evidence="3 7" id="KW-0133">Cell shape</keyword>
<dbReference type="InterPro" id="IPR036615">
    <property type="entry name" value="Mur_ligase_C_dom_sf"/>
</dbReference>
<evidence type="ECO:0000256" key="2">
    <source>
        <dbReference type="ARBA" id="ARBA00022618"/>
    </source>
</evidence>
<organism evidence="12 13">
    <name type="scientific">Roseateles asaccharophilus</name>
    <dbReference type="NCBI Taxonomy" id="582607"/>
    <lineage>
        <taxon>Bacteria</taxon>
        <taxon>Pseudomonadati</taxon>
        <taxon>Pseudomonadota</taxon>
        <taxon>Betaproteobacteria</taxon>
        <taxon>Burkholderiales</taxon>
        <taxon>Sphaerotilaceae</taxon>
        <taxon>Roseateles</taxon>
    </lineage>
</organism>
<dbReference type="RefSeq" id="WP_310323429.1">
    <property type="nucleotide sequence ID" value="NZ_JAVDXV010000001.1"/>
</dbReference>
<keyword evidence="7 12" id="KW-0436">Ligase</keyword>
<sequence length="488" mass="51253">MLTRLKSPEAAARWLTEWCTGTLRTDSRQVMPGDAFIAWPGYARDGREYVAAALAAGAATCLVEDADVDRFGFTDARVASLPGLKARTGEIAATFFGNPTDKLDVIAVTGTNGKTSSAWWIAQASAVLNKRCGVVGTLGIGEPPKLDYNGLTTPDPVLLQAAFARMQQDDFAACAIEASSIGIVEKRLAGTAVRVAVFTNFTQDHLDYHGDMDAYWVAKRALFGFPGLRAAVVNLDDAKGAGLAAELSALDVWTTGVQRQDARLTARGLHYTGEGLAFTLHEGADAVPLQTGLIGDYNAANLLGVAGALRAQGHSLADVARALARVTPVPGRMQRVGNGRELPQVVVDYAHTPDALDKALSALQGLATARGGELVCVFGCGGDRDRGKRPQMGAIAARLAGRVVVTTDNPRTEAAAQILADITAAAPAATVIEAREEAIRGAIAEAGARDIVLIAGKGHEDYQEVMGVRRPFSDVAEARTALLERAGL</sequence>
<dbReference type="Proteomes" id="UP001180825">
    <property type="component" value="Unassembled WGS sequence"/>
</dbReference>
<accession>A0ABU2A161</accession>
<evidence type="ECO:0000256" key="7">
    <source>
        <dbReference type="HAMAP-Rule" id="MF_00208"/>
    </source>
</evidence>
<dbReference type="PANTHER" id="PTHR23135:SF4">
    <property type="entry name" value="UDP-N-ACETYLMURAMOYL-L-ALANYL-D-GLUTAMATE--2,6-DIAMINOPIMELATE LIGASE MURE HOMOLOG, CHLOROPLASTIC"/>
    <property type="match status" value="1"/>
</dbReference>
<dbReference type="Pfam" id="PF01225">
    <property type="entry name" value="Mur_ligase"/>
    <property type="match status" value="1"/>
</dbReference>
<dbReference type="NCBIfam" id="TIGR01085">
    <property type="entry name" value="murE"/>
    <property type="match status" value="1"/>
</dbReference>
<protein>
    <recommendedName>
        <fullName evidence="7">UDP-N-acetylmuramoyl-L-alanyl-D-glutamate--2,6-diaminopimelate ligase</fullName>
        <ecNumber evidence="7">6.3.2.13</ecNumber>
    </recommendedName>
    <alternativeName>
        <fullName evidence="7">Meso-A2pm-adding enzyme</fullName>
    </alternativeName>
    <alternativeName>
        <fullName evidence="7">Meso-diaminopimelate-adding enzyme</fullName>
    </alternativeName>
    <alternativeName>
        <fullName evidence="7">UDP-MurNAc-L-Ala-D-Glu:meso-diaminopimelate ligase</fullName>
    </alternativeName>
    <alternativeName>
        <fullName evidence="7">UDP-MurNAc-tripeptide synthetase</fullName>
    </alternativeName>
    <alternativeName>
        <fullName evidence="7">UDP-N-acetylmuramyl-tripeptide synthetase</fullName>
    </alternativeName>
</protein>
<feature type="short sequence motif" description="Meso-diaminopimelate recognition motif" evidence="7">
    <location>
        <begin position="408"/>
        <end position="411"/>
    </location>
</feature>
<dbReference type="EMBL" id="JAVDXV010000001">
    <property type="protein sequence ID" value="MDR7330931.1"/>
    <property type="molecule type" value="Genomic_DNA"/>
</dbReference>
<dbReference type="InterPro" id="IPR005761">
    <property type="entry name" value="UDP-N-AcMur-Glu-dNH2Pim_ligase"/>
</dbReference>
<keyword evidence="13" id="KW-1185">Reference proteome</keyword>
<comment type="caution">
    <text evidence="12">The sequence shown here is derived from an EMBL/GenBank/DDBJ whole genome shotgun (WGS) entry which is preliminary data.</text>
</comment>
<feature type="binding site" evidence="7">
    <location>
        <position position="27"/>
    </location>
    <ligand>
        <name>UDP-N-acetyl-alpha-D-muramoyl-L-alanyl-D-glutamate</name>
        <dbReference type="ChEBI" id="CHEBI:83900"/>
    </ligand>
</feature>
<keyword evidence="6 7" id="KW-0961">Cell wall biogenesis/degradation</keyword>
<dbReference type="InterPro" id="IPR000713">
    <property type="entry name" value="Mur_ligase_N"/>
</dbReference>
<dbReference type="SUPFAM" id="SSF53623">
    <property type="entry name" value="MurD-like peptide ligases, catalytic domain"/>
    <property type="match status" value="1"/>
</dbReference>
<reference evidence="12 13" key="1">
    <citation type="submission" date="2023-07" db="EMBL/GenBank/DDBJ databases">
        <title>Sorghum-associated microbial communities from plants grown in Nebraska, USA.</title>
        <authorList>
            <person name="Schachtman D."/>
        </authorList>
    </citation>
    <scope>NUCLEOTIDE SEQUENCE [LARGE SCALE GENOMIC DNA]</scope>
    <source>
        <strain evidence="12 13">BE316</strain>
    </source>
</reference>
<evidence type="ECO:0000256" key="4">
    <source>
        <dbReference type="ARBA" id="ARBA00022984"/>
    </source>
</evidence>
<evidence type="ECO:0000256" key="5">
    <source>
        <dbReference type="ARBA" id="ARBA00023306"/>
    </source>
</evidence>
<keyword evidence="7" id="KW-0547">Nucleotide-binding</keyword>
<evidence type="ECO:0000256" key="6">
    <source>
        <dbReference type="ARBA" id="ARBA00023316"/>
    </source>
</evidence>
<keyword evidence="7" id="KW-0067">ATP-binding</keyword>
<evidence type="ECO:0000313" key="13">
    <source>
        <dbReference type="Proteomes" id="UP001180825"/>
    </source>
</evidence>
<dbReference type="InterPro" id="IPR004101">
    <property type="entry name" value="Mur_ligase_C"/>
</dbReference>
<dbReference type="InterPro" id="IPR036565">
    <property type="entry name" value="Mur-like_cat_sf"/>
</dbReference>
<keyword evidence="7" id="KW-0460">Magnesium</keyword>
<feature type="binding site" evidence="7">
    <location>
        <position position="384"/>
    </location>
    <ligand>
        <name>meso-2,6-diaminopimelate</name>
        <dbReference type="ChEBI" id="CHEBI:57791"/>
    </ligand>
</feature>
<feature type="binding site" evidence="7">
    <location>
        <begin position="110"/>
        <end position="116"/>
    </location>
    <ligand>
        <name>ATP</name>
        <dbReference type="ChEBI" id="CHEBI:30616"/>
    </ligand>
</feature>
<gene>
    <name evidence="7" type="primary">murE</name>
    <name evidence="12" type="ORF">J2X21_000043</name>
</gene>
<comment type="similarity">
    <text evidence="1 7">Belongs to the MurCDEF family. MurE subfamily.</text>
</comment>
<dbReference type="Gene3D" id="3.40.1390.10">
    <property type="entry name" value="MurE/MurF, N-terminal domain"/>
    <property type="match status" value="1"/>
</dbReference>
<dbReference type="InterPro" id="IPR013221">
    <property type="entry name" value="Mur_ligase_cen"/>
</dbReference>
<dbReference type="SUPFAM" id="SSF63418">
    <property type="entry name" value="MurE/MurF N-terminal domain"/>
    <property type="match status" value="1"/>
</dbReference>
<feature type="binding site" evidence="7">
    <location>
        <begin position="152"/>
        <end position="153"/>
    </location>
    <ligand>
        <name>UDP-N-acetyl-alpha-D-muramoyl-L-alanyl-D-glutamate</name>
        <dbReference type="ChEBI" id="CHEBI:83900"/>
    </ligand>
</feature>
<dbReference type="Gene3D" id="3.40.1190.10">
    <property type="entry name" value="Mur-like, catalytic domain"/>
    <property type="match status" value="1"/>
</dbReference>
<dbReference type="GO" id="GO:0008765">
    <property type="term" value="F:UDP-N-acetylmuramoylalanyl-D-glutamate-2,6-diaminopimelate ligase activity"/>
    <property type="evidence" value="ECO:0007669"/>
    <property type="project" value="UniProtKB-EC"/>
</dbReference>
<feature type="modified residue" description="N6-carboxylysine" evidence="7">
    <location>
        <position position="219"/>
    </location>
</feature>
<comment type="caution">
    <text evidence="7">Lacks conserved residue(s) required for the propagation of feature annotation.</text>
</comment>
<feature type="binding site" evidence="7">
    <location>
        <position position="456"/>
    </location>
    <ligand>
        <name>meso-2,6-diaminopimelate</name>
        <dbReference type="ChEBI" id="CHEBI:57791"/>
    </ligand>
</feature>
<keyword evidence="7" id="KW-0963">Cytoplasm</keyword>
<evidence type="ECO:0000313" key="12">
    <source>
        <dbReference type="EMBL" id="MDR7330931.1"/>
    </source>
</evidence>
<name>A0ABU2A161_9BURK</name>